<dbReference type="PRINTS" id="PR00420">
    <property type="entry name" value="RNGMNOXGNASE"/>
</dbReference>
<dbReference type="EMBL" id="FOUP01000001">
    <property type="protein sequence ID" value="SFM74482.1"/>
    <property type="molecule type" value="Genomic_DNA"/>
</dbReference>
<dbReference type="Gene3D" id="3.50.50.60">
    <property type="entry name" value="FAD/NAD(P)-binding domain"/>
    <property type="match status" value="1"/>
</dbReference>
<accession>A0A1I4TCR3</accession>
<dbReference type="PANTHER" id="PTHR46865">
    <property type="entry name" value="OXIDOREDUCTASE-RELATED"/>
    <property type="match status" value="1"/>
</dbReference>
<dbReference type="InterPro" id="IPR051704">
    <property type="entry name" value="FAD_aromatic-hydroxylase"/>
</dbReference>
<dbReference type="AlphaFoldDB" id="A0A1I4TCR3"/>
<organism evidence="4 5">
    <name type="scientific">Saccharopolyspora antimicrobica</name>
    <dbReference type="NCBI Taxonomy" id="455193"/>
    <lineage>
        <taxon>Bacteria</taxon>
        <taxon>Bacillati</taxon>
        <taxon>Actinomycetota</taxon>
        <taxon>Actinomycetes</taxon>
        <taxon>Pseudonocardiales</taxon>
        <taxon>Pseudonocardiaceae</taxon>
        <taxon>Saccharopolyspora</taxon>
    </lineage>
</organism>
<dbReference type="InterPro" id="IPR002938">
    <property type="entry name" value="FAD-bd"/>
</dbReference>
<dbReference type="Pfam" id="PF01494">
    <property type="entry name" value="FAD_binding_3"/>
    <property type="match status" value="1"/>
</dbReference>
<dbReference type="Proteomes" id="UP000199398">
    <property type="component" value="Unassembled WGS sequence"/>
</dbReference>
<feature type="region of interest" description="Disordered" evidence="1">
    <location>
        <begin position="1"/>
        <end position="26"/>
    </location>
</feature>
<reference evidence="4 5" key="1">
    <citation type="submission" date="2016-10" db="EMBL/GenBank/DDBJ databases">
        <authorList>
            <person name="de Groot N.N."/>
        </authorList>
    </citation>
    <scope>NUCLEOTIDE SEQUENCE [LARGE SCALE GENOMIC DNA]</scope>
    <source>
        <strain evidence="4 5">CPCC 201259</strain>
    </source>
</reference>
<evidence type="ECO:0000313" key="6">
    <source>
        <dbReference type="Proteomes" id="UP000270697"/>
    </source>
</evidence>
<reference evidence="3 6" key="2">
    <citation type="submission" date="2018-10" db="EMBL/GenBank/DDBJ databases">
        <title>Sequencing the genomes of 1000 actinobacteria strains.</title>
        <authorList>
            <person name="Klenk H.-P."/>
        </authorList>
    </citation>
    <scope>NUCLEOTIDE SEQUENCE [LARGE SCALE GENOMIC DNA]</scope>
    <source>
        <strain evidence="3 6">DSM 45119</strain>
    </source>
</reference>
<dbReference type="Proteomes" id="UP000270697">
    <property type="component" value="Unassembled WGS sequence"/>
</dbReference>
<keyword evidence="6" id="KW-1185">Reference proteome</keyword>
<proteinExistence type="predicted"/>
<feature type="compositionally biased region" description="Polar residues" evidence="1">
    <location>
        <begin position="1"/>
        <end position="20"/>
    </location>
</feature>
<dbReference type="OrthoDB" id="4293235at2"/>
<name>A0A1I4TCR3_9PSEU</name>
<evidence type="ECO:0000313" key="5">
    <source>
        <dbReference type="Proteomes" id="UP000199398"/>
    </source>
</evidence>
<evidence type="ECO:0000256" key="1">
    <source>
        <dbReference type="SAM" id="MobiDB-lite"/>
    </source>
</evidence>
<gene>
    <name evidence="3" type="ORF">ATL45_4122</name>
    <name evidence="4" type="ORF">SAMN05421805_1011382</name>
</gene>
<evidence type="ECO:0000313" key="3">
    <source>
        <dbReference type="EMBL" id="RKT85769.1"/>
    </source>
</evidence>
<evidence type="ECO:0000313" key="4">
    <source>
        <dbReference type="EMBL" id="SFM74482.1"/>
    </source>
</evidence>
<sequence length="417" mass="45686">MQPSHQKTQKARTTPNATTTEKSRRGGTVLISGASIAGPALAFWLREHGFHPTVVERAPAIRDGGYAIDVRGAAVTVAERMGILPEIQQARTGIRALTITDADGRPLADVRVDQLMGGPDDVEVMRGTLTRLLHERIAGVEHLFDDSITSIEQDSDAVRVTFERAEPREFDLVIGADGLHSNVRHLAFGPERDFARYLGFHISIFSTENFLGLERSATLRNTPGRLAGMYRARTDAGAKAILGFASPRLRFDPRDPSTQIPLLDKAFRDEPWIVPQLLEAARSAPDLYFDSVTQIRMDGWTRGRVALVGDAGYGPSPLSGQGSSLALVGAYVLAAALGAANGDHRTAFRRYESEMRDYVTANQRIATDGAKTLIPTTRTGLWMRNQMMRVLPHLPKTIAFSKTLERAANAIDLPERP</sequence>
<protein>
    <submittedName>
        <fullName evidence="3 4">2-polyprenyl-6-methoxyphenol hydroxylase</fullName>
    </submittedName>
</protein>
<dbReference type="PANTHER" id="PTHR46865:SF2">
    <property type="entry name" value="MONOOXYGENASE"/>
    <property type="match status" value="1"/>
</dbReference>
<dbReference type="EMBL" id="RBXX01000002">
    <property type="protein sequence ID" value="RKT85769.1"/>
    <property type="molecule type" value="Genomic_DNA"/>
</dbReference>
<evidence type="ECO:0000259" key="2">
    <source>
        <dbReference type="Pfam" id="PF01494"/>
    </source>
</evidence>
<feature type="domain" description="FAD-binding" evidence="2">
    <location>
        <begin position="28"/>
        <end position="186"/>
    </location>
</feature>
<dbReference type="Gene3D" id="3.30.9.10">
    <property type="entry name" value="D-Amino Acid Oxidase, subunit A, domain 2"/>
    <property type="match status" value="1"/>
</dbReference>
<dbReference type="InterPro" id="IPR036188">
    <property type="entry name" value="FAD/NAD-bd_sf"/>
</dbReference>
<dbReference type="SUPFAM" id="SSF51905">
    <property type="entry name" value="FAD/NAD(P)-binding domain"/>
    <property type="match status" value="1"/>
</dbReference>
<dbReference type="STRING" id="455193.SAMN05421805_1011382"/>
<dbReference type="GO" id="GO:0071949">
    <property type="term" value="F:FAD binding"/>
    <property type="evidence" value="ECO:0007669"/>
    <property type="project" value="InterPro"/>
</dbReference>